<keyword evidence="5 14" id="KW-0436">Ligase</keyword>
<dbReference type="SUPFAM" id="SSF50677">
    <property type="entry name" value="ValRS/IleRS/LeuRS editing domain"/>
    <property type="match status" value="1"/>
</dbReference>
<organism evidence="18 19">
    <name type="scientific">Pseudidiomarina atlantica</name>
    <dbReference type="NCBI Taxonomy" id="1517416"/>
    <lineage>
        <taxon>Bacteria</taxon>
        <taxon>Pseudomonadati</taxon>
        <taxon>Pseudomonadota</taxon>
        <taxon>Gammaproteobacteria</taxon>
        <taxon>Alteromonadales</taxon>
        <taxon>Idiomarinaceae</taxon>
        <taxon>Pseudidiomarina</taxon>
    </lineage>
</organism>
<dbReference type="PRINTS" id="PR00984">
    <property type="entry name" value="TRNASYNTHILE"/>
</dbReference>
<feature type="binding site" evidence="14">
    <location>
        <position position="933"/>
    </location>
    <ligand>
        <name>Zn(2+)</name>
        <dbReference type="ChEBI" id="CHEBI:29105"/>
    </ligand>
</feature>
<feature type="short sequence motif" description="'KMSKS' region" evidence="14">
    <location>
        <begin position="610"/>
        <end position="614"/>
    </location>
</feature>
<dbReference type="FunFam" id="3.40.50.620:FF:000048">
    <property type="entry name" value="Isoleucine--tRNA ligase"/>
    <property type="match status" value="1"/>
</dbReference>
<evidence type="ECO:0000256" key="9">
    <source>
        <dbReference type="ARBA" id="ARBA00022840"/>
    </source>
</evidence>
<dbReference type="InterPro" id="IPR010663">
    <property type="entry name" value="Znf_FPG/IleRS"/>
</dbReference>
<name>A0A094IR71_9GAMM</name>
<dbReference type="Gene3D" id="1.10.730.20">
    <property type="match status" value="1"/>
</dbReference>
<evidence type="ECO:0000259" key="15">
    <source>
        <dbReference type="Pfam" id="PF00133"/>
    </source>
</evidence>
<dbReference type="EC" id="6.1.1.5" evidence="14"/>
<evidence type="ECO:0000256" key="6">
    <source>
        <dbReference type="ARBA" id="ARBA00022723"/>
    </source>
</evidence>
<dbReference type="AlphaFoldDB" id="A0A094IR71"/>
<evidence type="ECO:0000313" key="19">
    <source>
        <dbReference type="Proteomes" id="UP000053718"/>
    </source>
</evidence>
<proteinExistence type="inferred from homology"/>
<dbReference type="PANTHER" id="PTHR42765">
    <property type="entry name" value="SOLEUCYL-TRNA SYNTHETASE"/>
    <property type="match status" value="1"/>
</dbReference>
<dbReference type="InterPro" id="IPR009008">
    <property type="entry name" value="Val/Leu/Ile-tRNA-synth_edit"/>
</dbReference>
<dbReference type="OrthoDB" id="9810365at2"/>
<accession>A0A094IR71</accession>
<evidence type="ECO:0000256" key="3">
    <source>
        <dbReference type="ARBA" id="ARBA00011245"/>
    </source>
</evidence>
<dbReference type="EMBL" id="JPIN01000009">
    <property type="protein sequence ID" value="KFZ28324.1"/>
    <property type="molecule type" value="Genomic_DNA"/>
</dbReference>
<dbReference type="HAMAP" id="MF_02002">
    <property type="entry name" value="Ile_tRNA_synth_type1"/>
    <property type="match status" value="1"/>
</dbReference>
<keyword evidence="6 14" id="KW-0479">Metal-binding</keyword>
<dbReference type="Proteomes" id="UP000053718">
    <property type="component" value="Unassembled WGS sequence"/>
</dbReference>
<evidence type="ECO:0000256" key="4">
    <source>
        <dbReference type="ARBA" id="ARBA00022490"/>
    </source>
</evidence>
<keyword evidence="9 14" id="KW-0067">ATP-binding</keyword>
<dbReference type="eggNOG" id="COG0060">
    <property type="taxonomic scope" value="Bacteria"/>
</dbReference>
<dbReference type="GO" id="GO:0002161">
    <property type="term" value="F:aminoacyl-tRNA deacylase activity"/>
    <property type="evidence" value="ECO:0007669"/>
    <property type="project" value="InterPro"/>
</dbReference>
<dbReference type="InterPro" id="IPR009080">
    <property type="entry name" value="tRNAsynth_Ia_anticodon-bd"/>
</dbReference>
<evidence type="ECO:0000256" key="1">
    <source>
        <dbReference type="ARBA" id="ARBA00004496"/>
    </source>
</evidence>
<feature type="binding site" evidence="14">
    <location>
        <position position="613"/>
    </location>
    <ligand>
        <name>ATP</name>
        <dbReference type="ChEBI" id="CHEBI:30616"/>
    </ligand>
</feature>
<dbReference type="InterPro" id="IPR002301">
    <property type="entry name" value="Ile-tRNA-ligase"/>
</dbReference>
<comment type="subcellular location">
    <subcellularLocation>
        <location evidence="1 14">Cytoplasm</location>
    </subcellularLocation>
</comment>
<evidence type="ECO:0000256" key="10">
    <source>
        <dbReference type="ARBA" id="ARBA00022917"/>
    </source>
</evidence>
<dbReference type="InterPro" id="IPR001412">
    <property type="entry name" value="aa-tRNA-synth_I_CS"/>
</dbReference>
<keyword evidence="7 14" id="KW-0547">Nucleotide-binding</keyword>
<feature type="domain" description="Zinc finger FPG/IleRS-type" evidence="16">
    <location>
        <begin position="911"/>
        <end position="938"/>
    </location>
</feature>
<gene>
    <name evidence="14 18" type="primary">ileS</name>
    <name evidence="18" type="ORF">IDAT_09995</name>
</gene>
<dbReference type="InterPro" id="IPR033708">
    <property type="entry name" value="Anticodon_Ile_BEm"/>
</dbReference>
<evidence type="ECO:0000256" key="8">
    <source>
        <dbReference type="ARBA" id="ARBA00022833"/>
    </source>
</evidence>
<comment type="subunit">
    <text evidence="3 14">Monomer.</text>
</comment>
<dbReference type="GO" id="GO:0000049">
    <property type="term" value="F:tRNA binding"/>
    <property type="evidence" value="ECO:0007669"/>
    <property type="project" value="InterPro"/>
</dbReference>
<dbReference type="CDD" id="cd07960">
    <property type="entry name" value="Anticodon_Ia_Ile_BEm"/>
    <property type="match status" value="1"/>
</dbReference>
<dbReference type="PANTHER" id="PTHR42765:SF1">
    <property type="entry name" value="ISOLEUCINE--TRNA LIGASE, MITOCHONDRIAL"/>
    <property type="match status" value="1"/>
</dbReference>
<comment type="similarity">
    <text evidence="2 14">Belongs to the class-I aminoacyl-tRNA synthetase family. IleS type 1 subfamily.</text>
</comment>
<reference evidence="18 19" key="1">
    <citation type="submission" date="2014-06" db="EMBL/GenBank/DDBJ databases">
        <title>Draft genome sequence of Idiomarina sp. MCCC 1A10513.</title>
        <authorList>
            <person name="Du J."/>
            <person name="Lai Q."/>
            <person name="Shao Z."/>
        </authorList>
    </citation>
    <scope>NUCLEOTIDE SEQUENCE [LARGE SCALE GENOMIC DNA]</scope>
    <source>
        <strain evidence="18 19">MCCC 1A10513</strain>
    </source>
</reference>
<evidence type="ECO:0000256" key="2">
    <source>
        <dbReference type="ARBA" id="ARBA00006887"/>
    </source>
</evidence>
<evidence type="ECO:0000256" key="11">
    <source>
        <dbReference type="ARBA" id="ARBA00023146"/>
    </source>
</evidence>
<dbReference type="FunFam" id="3.40.50.620:FF:000042">
    <property type="entry name" value="Isoleucine--tRNA ligase"/>
    <property type="match status" value="1"/>
</dbReference>
<dbReference type="GO" id="GO:0005829">
    <property type="term" value="C:cytosol"/>
    <property type="evidence" value="ECO:0007669"/>
    <property type="project" value="TreeGrafter"/>
</dbReference>
<dbReference type="FunFam" id="1.10.730.20:FF:000001">
    <property type="entry name" value="Isoleucine--tRNA ligase"/>
    <property type="match status" value="1"/>
</dbReference>
<dbReference type="Gene3D" id="3.40.50.620">
    <property type="entry name" value="HUPs"/>
    <property type="match status" value="2"/>
</dbReference>
<keyword evidence="10 14" id="KW-0648">Protein biosynthesis</keyword>
<dbReference type="NCBIfam" id="TIGR00392">
    <property type="entry name" value="ileS"/>
    <property type="match status" value="1"/>
</dbReference>
<dbReference type="GO" id="GO:0004822">
    <property type="term" value="F:isoleucine-tRNA ligase activity"/>
    <property type="evidence" value="ECO:0007669"/>
    <property type="project" value="UniProtKB-UniRule"/>
</dbReference>
<keyword evidence="4 14" id="KW-0963">Cytoplasm</keyword>
<evidence type="ECO:0000256" key="12">
    <source>
        <dbReference type="ARBA" id="ARBA00025217"/>
    </source>
</evidence>
<dbReference type="InterPro" id="IPR013155">
    <property type="entry name" value="M/V/L/I-tRNA-synth_anticd-bd"/>
</dbReference>
<evidence type="ECO:0000256" key="13">
    <source>
        <dbReference type="ARBA" id="ARBA00048359"/>
    </source>
</evidence>
<comment type="function">
    <text evidence="12 14">Catalyzes the attachment of isoleucine to tRNA(Ile). As IleRS can inadvertently accommodate and process structurally similar amino acids such as valine, to avoid such errors it has two additional distinct tRNA(Ile)-dependent editing activities. One activity is designated as 'pretransfer' editing and involves the hydrolysis of activated Val-AMP. The other activity is designated 'posttransfer' editing and involves deacylation of mischarged Val-tRNA(Ile).</text>
</comment>
<comment type="catalytic activity">
    <reaction evidence="13 14">
        <text>tRNA(Ile) + L-isoleucine + ATP = L-isoleucyl-tRNA(Ile) + AMP + diphosphate</text>
        <dbReference type="Rhea" id="RHEA:11060"/>
        <dbReference type="Rhea" id="RHEA-COMP:9666"/>
        <dbReference type="Rhea" id="RHEA-COMP:9695"/>
        <dbReference type="ChEBI" id="CHEBI:30616"/>
        <dbReference type="ChEBI" id="CHEBI:33019"/>
        <dbReference type="ChEBI" id="CHEBI:58045"/>
        <dbReference type="ChEBI" id="CHEBI:78442"/>
        <dbReference type="ChEBI" id="CHEBI:78528"/>
        <dbReference type="ChEBI" id="CHEBI:456215"/>
        <dbReference type="EC" id="6.1.1.5"/>
    </reaction>
</comment>
<feature type="binding site" evidence="14">
    <location>
        <position position="936"/>
    </location>
    <ligand>
        <name>Zn(2+)</name>
        <dbReference type="ChEBI" id="CHEBI:29105"/>
    </ligand>
</feature>
<dbReference type="RefSeq" id="WP_034733284.1">
    <property type="nucleotide sequence ID" value="NZ_JPIN01000009.1"/>
</dbReference>
<dbReference type="InterPro" id="IPR023585">
    <property type="entry name" value="Ile-tRNA-ligase_type1"/>
</dbReference>
<feature type="binding site" evidence="14">
    <location>
        <position position="569"/>
    </location>
    <ligand>
        <name>L-isoleucyl-5'-AMP</name>
        <dbReference type="ChEBI" id="CHEBI:178002"/>
    </ligand>
</feature>
<evidence type="ECO:0000259" key="16">
    <source>
        <dbReference type="Pfam" id="PF06827"/>
    </source>
</evidence>
<keyword evidence="19" id="KW-1185">Reference proteome</keyword>
<evidence type="ECO:0000256" key="5">
    <source>
        <dbReference type="ARBA" id="ARBA00022598"/>
    </source>
</evidence>
<evidence type="ECO:0000313" key="18">
    <source>
        <dbReference type="EMBL" id="KFZ28324.1"/>
    </source>
</evidence>
<sequence length="950" mass="106952">MTDYKHTLNLPETEFPMRGNLAQREPQMLEQWYADDVYGKIRVAKAGKPVFILHDGPPYANGQIHIGHAVNKILKDIIVKAKTLSDFDAPYVPGWDCHGLPIELQVEKKYGKPGKKLSVAEFRQHCRDYALTQVEQQREDFKRLGVFGDWDNPYLTMNPKQEADSIRALGKIIANGHMQQGFKPVHWCTDCGSALAEAEVEYQDKRSPAIDVSFVPVDEAAVVAAFDHPEGHPGSGEVGVVIWTTTPWTIPANRAISLHPALEYALVQVEAKDGKPAQRLIIADELVKASMERWGIDDYHKLGFAKGAALENMRVRHPLFSDIDVPLILGEHVTTESGTGCVHTAPGHGVDDFLVGQRYGIEVYNPVGDNGVYKEDTPMFAGQHVMKANDNIVEALKEAGRLVHHEAYQHSYPHCWRHKTPIIFRATPQWFISMDKQGLRANALEQIKQVRWVPEWGQSRIESMVDGRPDWCISRQRTWGNPIAVFVNRDTDELHPRTLELLEQVAQRVEQDGIQAWFDLDAEELLGDEAKNYRKVTDTLDVWFDSGVTHEAVLNKTPGLQWPADLYLEGSDQHRGWFQSSLLTGVAMYQQAPYKQVLTHGFTVDGQGRKMSKSIGNVVAPQEVMNKLGGDILRLWVAATDYSAEMTVSDEILKRAADSYRRLRNTARFLLANINAFDPAQHAVPAEQMVAMDRWIVARAVALQDELLDAYDNYQFHNVVQRLMHFCSIELGSFYLDVIKDRQYTAKRDSVAQRSCQTALYHIAEMLVRWLAPICSFTAQEVWTALPAQDTNGAARSDYVFTEAWYRGADGIAVSDEDNAFWQRLLEVRDEVNRALEQARRDDLIGGSLQATVTLYAQADLAQQLASLGEELRFVLLTSAVDVNSVEKPPADAQATEISGLWVKVAKTSFSKCERCWHHRPEVGTIAEHPTLCQRCVTNVEGAGEERHFA</sequence>
<evidence type="ECO:0000256" key="7">
    <source>
        <dbReference type="ARBA" id="ARBA00022741"/>
    </source>
</evidence>
<feature type="domain" description="Methionyl/Valyl/Leucyl/Isoleucyl-tRNA synthetase anticodon-binding" evidence="17">
    <location>
        <begin position="693"/>
        <end position="853"/>
    </location>
</feature>
<dbReference type="InterPro" id="IPR014729">
    <property type="entry name" value="Rossmann-like_a/b/a_fold"/>
</dbReference>
<dbReference type="STRING" id="1517416.IDAT_09995"/>
<dbReference type="Pfam" id="PF08264">
    <property type="entry name" value="Anticodon_1"/>
    <property type="match status" value="1"/>
</dbReference>
<evidence type="ECO:0000259" key="17">
    <source>
        <dbReference type="Pfam" id="PF08264"/>
    </source>
</evidence>
<feature type="binding site" evidence="14">
    <location>
        <position position="916"/>
    </location>
    <ligand>
        <name>Zn(2+)</name>
        <dbReference type="ChEBI" id="CHEBI:29105"/>
    </ligand>
</feature>
<feature type="domain" description="Aminoacyl-tRNA synthetase class Ia" evidence="15">
    <location>
        <begin position="27"/>
        <end position="648"/>
    </location>
</feature>
<keyword evidence="8 14" id="KW-0862">Zinc</keyword>
<dbReference type="Pfam" id="PF06827">
    <property type="entry name" value="zf-FPG_IleRS"/>
    <property type="match status" value="1"/>
</dbReference>
<dbReference type="CDD" id="cd00818">
    <property type="entry name" value="IleRS_core"/>
    <property type="match status" value="1"/>
</dbReference>
<dbReference type="GO" id="GO:0008270">
    <property type="term" value="F:zinc ion binding"/>
    <property type="evidence" value="ECO:0007669"/>
    <property type="project" value="UniProtKB-UniRule"/>
</dbReference>
<dbReference type="SUPFAM" id="SSF52374">
    <property type="entry name" value="Nucleotidylyl transferase"/>
    <property type="match status" value="1"/>
</dbReference>
<dbReference type="InterPro" id="IPR002300">
    <property type="entry name" value="aa-tRNA-synth_Ia"/>
</dbReference>
<dbReference type="GO" id="GO:0006428">
    <property type="term" value="P:isoleucyl-tRNA aminoacylation"/>
    <property type="evidence" value="ECO:0007669"/>
    <property type="project" value="UniProtKB-UniRule"/>
</dbReference>
<dbReference type="InterPro" id="IPR050081">
    <property type="entry name" value="Ile-tRNA_ligase"/>
</dbReference>
<feature type="binding site" evidence="14">
    <location>
        <position position="913"/>
    </location>
    <ligand>
        <name>Zn(2+)</name>
        <dbReference type="ChEBI" id="CHEBI:29105"/>
    </ligand>
</feature>
<comment type="cofactor">
    <cofactor evidence="14">
        <name>Zn(2+)</name>
        <dbReference type="ChEBI" id="CHEBI:29105"/>
    </cofactor>
    <text evidence="14">Binds 1 zinc ion per subunit.</text>
</comment>
<dbReference type="PROSITE" id="PS00178">
    <property type="entry name" value="AA_TRNA_LIGASE_I"/>
    <property type="match status" value="1"/>
</dbReference>
<evidence type="ECO:0000256" key="14">
    <source>
        <dbReference type="HAMAP-Rule" id="MF_02002"/>
    </source>
</evidence>
<feature type="short sequence motif" description="'HIGH' region" evidence="14">
    <location>
        <begin position="58"/>
        <end position="68"/>
    </location>
</feature>
<protein>
    <recommendedName>
        <fullName evidence="14">Isoleucine--tRNA ligase</fullName>
        <ecNumber evidence="14">6.1.1.5</ecNumber>
    </recommendedName>
    <alternativeName>
        <fullName evidence="14">Isoleucyl-tRNA synthetase</fullName>
        <shortName evidence="14">IleRS</shortName>
    </alternativeName>
</protein>
<dbReference type="GO" id="GO:0005524">
    <property type="term" value="F:ATP binding"/>
    <property type="evidence" value="ECO:0007669"/>
    <property type="project" value="UniProtKB-UniRule"/>
</dbReference>
<keyword evidence="11 14" id="KW-0030">Aminoacyl-tRNA synthetase</keyword>
<comment type="caution">
    <text evidence="18">The sequence shown here is derived from an EMBL/GenBank/DDBJ whole genome shotgun (WGS) entry which is preliminary data.</text>
</comment>
<comment type="domain">
    <text evidence="14">IleRS has two distinct active sites: one for aminoacylation and one for editing. The misactivated valine is translocated from the active site to the editing site, which sterically excludes the correctly activated isoleucine. The single editing site contains two valyl binding pockets, one specific for each substrate (Val-AMP or Val-tRNA(Ile)).</text>
</comment>
<dbReference type="SUPFAM" id="SSF47323">
    <property type="entry name" value="Anticodon-binding domain of a subclass of class I aminoacyl-tRNA synthetases"/>
    <property type="match status" value="1"/>
</dbReference>
<dbReference type="Pfam" id="PF00133">
    <property type="entry name" value="tRNA-synt_1"/>
    <property type="match status" value="1"/>
</dbReference>